<dbReference type="EMBL" id="CAJNOB010000070">
    <property type="protein sequence ID" value="CAF0705006.1"/>
    <property type="molecule type" value="Genomic_DNA"/>
</dbReference>
<protein>
    <submittedName>
        <fullName evidence="1">Uncharacterized protein</fullName>
    </submittedName>
</protein>
<proteinExistence type="predicted"/>
<sequence length="137" mass="15078">MKGRSVLAAPFEASGYHATEKRELDLLGLNGPDVKVQDLALVPLPHPHGDHARPSTLPARTLHFHCLAVSGQRVGVLPFQQPDSASTPSARPVRCRYGKQYSCLGQRCPTPRPARPHPGRFRTSGTYARWATLNRTH</sequence>
<evidence type="ECO:0000313" key="1">
    <source>
        <dbReference type="EMBL" id="CAF0705006.1"/>
    </source>
</evidence>
<keyword evidence="2" id="KW-1185">Reference proteome</keyword>
<evidence type="ECO:0000313" key="2">
    <source>
        <dbReference type="Proteomes" id="UP000663859"/>
    </source>
</evidence>
<dbReference type="AlphaFoldDB" id="A0A8J2BSU7"/>
<organism evidence="1 2">
    <name type="scientific">Candidatus Methylacidithermus pantelleriae</name>
    <dbReference type="NCBI Taxonomy" id="2744239"/>
    <lineage>
        <taxon>Bacteria</taxon>
        <taxon>Pseudomonadati</taxon>
        <taxon>Verrucomicrobiota</taxon>
        <taxon>Methylacidiphilae</taxon>
        <taxon>Methylacidiphilales</taxon>
        <taxon>Methylacidiphilaceae</taxon>
        <taxon>Candidatus Methylacidithermus</taxon>
    </lineage>
</organism>
<comment type="caution">
    <text evidence="1">The sequence shown here is derived from an EMBL/GenBank/DDBJ whole genome shotgun (WGS) entry which is preliminary data.</text>
</comment>
<dbReference type="Proteomes" id="UP000663859">
    <property type="component" value="Unassembled WGS sequence"/>
</dbReference>
<gene>
    <name evidence="1" type="ORF">MPNT_80063</name>
</gene>
<name>A0A8J2BSU7_9BACT</name>
<reference evidence="1" key="1">
    <citation type="submission" date="2021-02" db="EMBL/GenBank/DDBJ databases">
        <authorList>
            <person name="Cremers G."/>
            <person name="Picone N."/>
        </authorList>
    </citation>
    <scope>NUCLEOTIDE SEQUENCE</scope>
    <source>
        <strain evidence="1">PQ17</strain>
    </source>
</reference>
<accession>A0A8J2BSU7</accession>